<accession>A0A4S3J0K3</accession>
<dbReference type="VEuPathDB" id="FungiDB:EYZ11_013126"/>
<reference evidence="1 2" key="1">
    <citation type="submission" date="2019-03" db="EMBL/GenBank/DDBJ databases">
        <title>The genome sequence of a newly discovered highly antifungal drug resistant Aspergillus species, Aspergillus tanneri NIH 1004.</title>
        <authorList>
            <person name="Mounaud S."/>
            <person name="Singh I."/>
            <person name="Joardar V."/>
            <person name="Pakala S."/>
            <person name="Pakala S."/>
            <person name="Venepally P."/>
            <person name="Hoover J."/>
            <person name="Nierman W."/>
            <person name="Chung J."/>
            <person name="Losada L."/>
        </authorList>
    </citation>
    <scope>NUCLEOTIDE SEQUENCE [LARGE SCALE GENOMIC DNA]</scope>
    <source>
        <strain evidence="1 2">NIH1004</strain>
    </source>
</reference>
<keyword evidence="2" id="KW-1185">Reference proteome</keyword>
<evidence type="ECO:0000313" key="2">
    <source>
        <dbReference type="Proteomes" id="UP000308092"/>
    </source>
</evidence>
<sequence length="97" mass="10666">MTPVAVQEAARIVAHNVLVTSPVDVQQLMQQRYDQGRPGYVPLEFRHPIAGVLTAEVHDLMLSALNSNGTRTYTPRVLPLGAEYWNERCAGAALPRA</sequence>
<proteinExistence type="predicted"/>
<protein>
    <submittedName>
        <fullName evidence="1">Uncharacterized protein</fullName>
    </submittedName>
</protein>
<organism evidence="1 2">
    <name type="scientific">Aspergillus tanneri</name>
    <dbReference type="NCBI Taxonomy" id="1220188"/>
    <lineage>
        <taxon>Eukaryota</taxon>
        <taxon>Fungi</taxon>
        <taxon>Dikarya</taxon>
        <taxon>Ascomycota</taxon>
        <taxon>Pezizomycotina</taxon>
        <taxon>Eurotiomycetes</taxon>
        <taxon>Eurotiomycetidae</taxon>
        <taxon>Eurotiales</taxon>
        <taxon>Aspergillaceae</taxon>
        <taxon>Aspergillus</taxon>
        <taxon>Aspergillus subgen. Circumdati</taxon>
    </lineage>
</organism>
<evidence type="ECO:0000313" key="1">
    <source>
        <dbReference type="EMBL" id="THC87427.1"/>
    </source>
</evidence>
<dbReference type="EMBL" id="SOSA01001217">
    <property type="protein sequence ID" value="THC87427.1"/>
    <property type="molecule type" value="Genomic_DNA"/>
</dbReference>
<gene>
    <name evidence="1" type="ORF">EYZ11_013126</name>
</gene>
<dbReference type="STRING" id="1220188.A0A4S3J0K3"/>
<comment type="caution">
    <text evidence="1">The sequence shown here is derived from an EMBL/GenBank/DDBJ whole genome shotgun (WGS) entry which is preliminary data.</text>
</comment>
<dbReference type="Proteomes" id="UP000308092">
    <property type="component" value="Unassembled WGS sequence"/>
</dbReference>
<dbReference type="AlphaFoldDB" id="A0A4S3J0K3"/>
<name>A0A4S3J0K3_9EURO</name>